<proteinExistence type="predicted"/>
<comment type="caution">
    <text evidence="2">The sequence shown here is derived from an EMBL/GenBank/DDBJ whole genome shotgun (WGS) entry which is preliminary data.</text>
</comment>
<evidence type="ECO:0000313" key="3">
    <source>
        <dbReference type="Proteomes" id="UP000321046"/>
    </source>
</evidence>
<feature type="chain" id="PRO_5022693781" evidence="1">
    <location>
        <begin position="27"/>
        <end position="290"/>
    </location>
</feature>
<gene>
    <name evidence="2" type="ORF">FRC96_07225</name>
</gene>
<dbReference type="OrthoDB" id="5499725at2"/>
<dbReference type="AlphaFoldDB" id="A0A5C6XFV3"/>
<sequence length="290" mass="32434">MPSSPRPIFVTLLTLTLLFASGCATSLSNLAPAHTLAPGEVQITGVAQADLYTGVFDGTIDAGRAVVDAAQRDEGPITEEELRTLLDAVLLWQLFLPGVTPEVALRVGVSDRPLEGLDVGLRYNGNVVKPDVRLQLWESQGGDLALTAHAAYGYHRSVASSAVEWLVMTEFKRHDFEAGLSAGWQYQDIIKLYLSPRYLYSDLSATPNLPDWLQERIPEEYQDYNPSRFFEDSELHYVGLNWGAMLGYRWVFLHVDMTMMRVLFRPTVLESSRNYDNWVFAPSAGLSVRF</sequence>
<name>A0A5C6XFV3_9DELT</name>
<dbReference type="PROSITE" id="PS51257">
    <property type="entry name" value="PROKAR_LIPOPROTEIN"/>
    <property type="match status" value="1"/>
</dbReference>
<evidence type="ECO:0000256" key="1">
    <source>
        <dbReference type="SAM" id="SignalP"/>
    </source>
</evidence>
<reference evidence="2 3" key="1">
    <citation type="submission" date="2019-08" db="EMBL/GenBank/DDBJ databases">
        <title>Bradymonadales sp. TMQ2.</title>
        <authorList>
            <person name="Liang Q."/>
        </authorList>
    </citation>
    <scope>NUCLEOTIDE SEQUENCE [LARGE SCALE GENOMIC DNA]</scope>
    <source>
        <strain evidence="2 3">TMQ2</strain>
    </source>
</reference>
<feature type="signal peptide" evidence="1">
    <location>
        <begin position="1"/>
        <end position="26"/>
    </location>
</feature>
<protein>
    <submittedName>
        <fullName evidence="2">Uncharacterized protein</fullName>
    </submittedName>
</protein>
<accession>A0A5C6XFV3</accession>
<dbReference type="Proteomes" id="UP000321046">
    <property type="component" value="Unassembled WGS sequence"/>
</dbReference>
<dbReference type="RefSeq" id="WP_146973835.1">
    <property type="nucleotide sequence ID" value="NZ_VOSL01000036.1"/>
</dbReference>
<evidence type="ECO:0000313" key="2">
    <source>
        <dbReference type="EMBL" id="TXD38723.1"/>
    </source>
</evidence>
<dbReference type="EMBL" id="VOSL01000036">
    <property type="protein sequence ID" value="TXD38723.1"/>
    <property type="molecule type" value="Genomic_DNA"/>
</dbReference>
<organism evidence="2 3">
    <name type="scientific">Lujinxingia vulgaris</name>
    <dbReference type="NCBI Taxonomy" id="2600176"/>
    <lineage>
        <taxon>Bacteria</taxon>
        <taxon>Deltaproteobacteria</taxon>
        <taxon>Bradymonadales</taxon>
        <taxon>Lujinxingiaceae</taxon>
        <taxon>Lujinxingia</taxon>
    </lineage>
</organism>
<keyword evidence="1" id="KW-0732">Signal</keyword>